<dbReference type="HOGENOM" id="CLU_026974_6_1_11"/>
<dbReference type="PROSITE" id="PS51257">
    <property type="entry name" value="PROKAR_LIPOPROTEIN"/>
    <property type="match status" value="1"/>
</dbReference>
<evidence type="ECO:0000256" key="1">
    <source>
        <dbReference type="ARBA" id="ARBA00022729"/>
    </source>
</evidence>
<proteinExistence type="predicted"/>
<dbReference type="NCBIfam" id="TIGR01254">
    <property type="entry name" value="sfuA"/>
    <property type="match status" value="1"/>
</dbReference>
<dbReference type="STRING" id="928724.SacglDRAFT_03495"/>
<dbReference type="OrthoDB" id="366726at2"/>
<dbReference type="EMBL" id="CM001484">
    <property type="protein sequence ID" value="EIF00356.1"/>
    <property type="molecule type" value="Genomic_DNA"/>
</dbReference>
<dbReference type="Proteomes" id="UP000005087">
    <property type="component" value="Chromosome"/>
</dbReference>
<dbReference type="PANTHER" id="PTHR30006">
    <property type="entry name" value="THIAMINE-BINDING PERIPLASMIC PROTEIN-RELATED"/>
    <property type="match status" value="1"/>
</dbReference>
<dbReference type="CDD" id="cd13545">
    <property type="entry name" value="PBP2_TbpA"/>
    <property type="match status" value="1"/>
</dbReference>
<dbReference type="GO" id="GO:0015888">
    <property type="term" value="P:thiamine transport"/>
    <property type="evidence" value="ECO:0007669"/>
    <property type="project" value="InterPro"/>
</dbReference>
<dbReference type="SUPFAM" id="SSF53850">
    <property type="entry name" value="Periplasmic binding protein-like II"/>
    <property type="match status" value="1"/>
</dbReference>
<evidence type="ECO:0000313" key="2">
    <source>
        <dbReference type="EMBL" id="EIF00356.1"/>
    </source>
</evidence>
<organism evidence="2 3">
    <name type="scientific">Saccharomonospora glauca K62</name>
    <dbReference type="NCBI Taxonomy" id="928724"/>
    <lineage>
        <taxon>Bacteria</taxon>
        <taxon>Bacillati</taxon>
        <taxon>Actinomycetota</taxon>
        <taxon>Actinomycetes</taxon>
        <taxon>Pseudonocardiales</taxon>
        <taxon>Pseudonocardiaceae</taxon>
        <taxon>Saccharomonospora</taxon>
    </lineage>
</organism>
<reference evidence="3" key="2">
    <citation type="submission" date="2012-01" db="EMBL/GenBank/DDBJ databases">
        <title>Noncontiguous Finished sequence of chromosome of Saccharomonospora glauca K62.</title>
        <authorList>
            <consortium name="US DOE Joint Genome Institute"/>
            <person name="Lucas S."/>
            <person name="Han J."/>
            <person name="Lapidus A."/>
            <person name="Cheng J.-F."/>
            <person name="Goodwin L."/>
            <person name="Pitluck S."/>
            <person name="Peters L."/>
            <person name="Mikhailova N."/>
            <person name="Held B."/>
            <person name="Detter J.C."/>
            <person name="Han C."/>
            <person name="Tapia R."/>
            <person name="Land M."/>
            <person name="Hauser L."/>
            <person name="Kyrpides N."/>
            <person name="Ivanova N."/>
            <person name="Pagani I."/>
            <person name="Brambilla E.-M."/>
            <person name="Klenk H.-P."/>
            <person name="Woyke T."/>
        </authorList>
    </citation>
    <scope>NUCLEOTIDE SEQUENCE [LARGE SCALE GENOMIC DNA]</scope>
    <source>
        <strain evidence="3">K62</strain>
    </source>
</reference>
<gene>
    <name evidence="2" type="ORF">SacglDRAFT_03495</name>
</gene>
<dbReference type="eggNOG" id="COG4143">
    <property type="taxonomic scope" value="Bacteria"/>
</dbReference>
<name>I1D5Y1_9PSEU</name>
<reference evidence="2 3" key="1">
    <citation type="submission" date="2011-09" db="EMBL/GenBank/DDBJ databases">
        <authorList>
            <consortium name="US DOE Joint Genome Institute (JGI-PGF)"/>
            <person name="Lucas S."/>
            <person name="Han J."/>
            <person name="Lapidus A."/>
            <person name="Cheng J.-F."/>
            <person name="Goodwin L."/>
            <person name="Pitluck S."/>
            <person name="Peters L."/>
            <person name="Land M.L."/>
            <person name="Hauser L."/>
            <person name="Brambilla E."/>
            <person name="Klenk H.-P."/>
            <person name="Woyke T.J."/>
        </authorList>
    </citation>
    <scope>NUCLEOTIDE SEQUENCE [LARGE SCALE GENOMIC DNA]</scope>
    <source>
        <strain evidence="2 3">K62</strain>
    </source>
</reference>
<dbReference type="InterPro" id="IPR005948">
    <property type="entry name" value="ThiB-like"/>
</dbReference>
<dbReference type="PANTHER" id="PTHR30006:SF2">
    <property type="entry name" value="ABC TRANSPORTER SUBSTRATE-BINDING PROTEIN"/>
    <property type="match status" value="1"/>
</dbReference>
<dbReference type="Pfam" id="PF13343">
    <property type="entry name" value="SBP_bac_6"/>
    <property type="match status" value="1"/>
</dbReference>
<evidence type="ECO:0000313" key="3">
    <source>
        <dbReference type="Proteomes" id="UP000005087"/>
    </source>
</evidence>
<dbReference type="GO" id="GO:0030976">
    <property type="term" value="F:thiamine pyrophosphate binding"/>
    <property type="evidence" value="ECO:0007669"/>
    <property type="project" value="TreeGrafter"/>
</dbReference>
<protein>
    <submittedName>
        <fullName evidence="2">ABC transporter periplasmic binding protein, thiB subfamily</fullName>
    </submittedName>
</protein>
<dbReference type="AlphaFoldDB" id="I1D5Y1"/>
<dbReference type="GO" id="GO:0030975">
    <property type="term" value="F:thiamine binding"/>
    <property type="evidence" value="ECO:0007669"/>
    <property type="project" value="InterPro"/>
</dbReference>
<dbReference type="RefSeq" id="WP_005466117.1">
    <property type="nucleotide sequence ID" value="NZ_CM001484.1"/>
</dbReference>
<keyword evidence="1" id="KW-0732">Signal</keyword>
<keyword evidence="3" id="KW-1185">Reference proteome</keyword>
<sequence>MGQRSGQWSTSMRAAIALLSVGALTTGCTVIGAEDEPTGPVTVTLVTHQSWAVPQNVVDAFEQRAGIRIEIRKEGDAGELTNKLVLTKDNPIADVAYGVDSTFASRALDEGVFQPYTSPEADRGPQRYAVDPQQRLSAVDVGDVCVNIDTEWFASHDVPEPTGLDDLTEPEYKDLFVVPSPATSSPGLAFLFATVSTYGEDGWREYWSELKNNGVKVVSGWTEAYTQDFSGSSGEGDRPIVLSYASSPAAEIGEDGTPRTKALLDTCYRQVEYAGVLEGTPHPNEAGKVIDFLLSHEFQSTVASNMYVYPTREGVALPEGWAQAAPLPRESLSLPGEQVQANREQWIKEWRELLEG</sequence>
<accession>I1D5Y1</accession>
<dbReference type="GO" id="GO:0030288">
    <property type="term" value="C:outer membrane-bounded periplasmic space"/>
    <property type="evidence" value="ECO:0007669"/>
    <property type="project" value="TreeGrafter"/>
</dbReference>
<dbReference type="Gene3D" id="3.40.190.10">
    <property type="entry name" value="Periplasmic binding protein-like II"/>
    <property type="match status" value="2"/>
</dbReference>